<keyword evidence="6" id="KW-1185">Reference proteome</keyword>
<keyword evidence="2" id="KW-0238">DNA-binding</keyword>
<dbReference type="RefSeq" id="WP_150449476.1">
    <property type="nucleotide sequence ID" value="NZ_VYSA01000002.1"/>
</dbReference>
<dbReference type="SUPFAM" id="SSF46689">
    <property type="entry name" value="Homeodomain-like"/>
    <property type="match status" value="1"/>
</dbReference>
<proteinExistence type="predicted"/>
<dbReference type="AlphaFoldDB" id="A0A5J5J3D8"/>
<evidence type="ECO:0000256" key="3">
    <source>
        <dbReference type="ARBA" id="ARBA00023163"/>
    </source>
</evidence>
<evidence type="ECO:0000256" key="2">
    <source>
        <dbReference type="ARBA" id="ARBA00023125"/>
    </source>
</evidence>
<dbReference type="InterPro" id="IPR018060">
    <property type="entry name" value="HTH_AraC"/>
</dbReference>
<evidence type="ECO:0000259" key="4">
    <source>
        <dbReference type="PROSITE" id="PS01124"/>
    </source>
</evidence>
<reference evidence="6" key="1">
    <citation type="submission" date="2019-09" db="EMBL/GenBank/DDBJ databases">
        <title>Mumia zhuanghuii sp. nov. isolated from the intestinal contents of plateau pika (Ochotona curzoniae) in the Qinghai-Tibet plateau of China.</title>
        <authorList>
            <person name="Tian Z."/>
        </authorList>
    </citation>
    <scope>NUCLEOTIDE SEQUENCE [LARGE SCALE GENOMIC DNA]</scope>
    <source>
        <strain evidence="6">JCM 30598</strain>
    </source>
</reference>
<name>A0A5J5J3D8_9MICO</name>
<protein>
    <submittedName>
        <fullName evidence="5">Helix-turn-helix domain-containing protein</fullName>
    </submittedName>
</protein>
<dbReference type="OrthoDB" id="345413at2"/>
<dbReference type="PANTHER" id="PTHR43280:SF27">
    <property type="entry name" value="TRANSCRIPTIONAL REGULATOR MTLR"/>
    <property type="match status" value="1"/>
</dbReference>
<keyword evidence="1" id="KW-0805">Transcription regulation</keyword>
<feature type="domain" description="HTH araC/xylS-type" evidence="4">
    <location>
        <begin position="176"/>
        <end position="274"/>
    </location>
</feature>
<dbReference type="Gene3D" id="1.10.10.60">
    <property type="entry name" value="Homeodomain-like"/>
    <property type="match status" value="1"/>
</dbReference>
<accession>A0A5J5J3D8</accession>
<gene>
    <name evidence="5" type="ORF">F6B43_13820</name>
</gene>
<organism evidence="5 6">
    <name type="scientific">Microbacterium rhizomatis</name>
    <dbReference type="NCBI Taxonomy" id="1631477"/>
    <lineage>
        <taxon>Bacteria</taxon>
        <taxon>Bacillati</taxon>
        <taxon>Actinomycetota</taxon>
        <taxon>Actinomycetes</taxon>
        <taxon>Micrococcales</taxon>
        <taxon>Microbacteriaceae</taxon>
        <taxon>Microbacterium</taxon>
    </lineage>
</organism>
<dbReference type="GO" id="GO:0003700">
    <property type="term" value="F:DNA-binding transcription factor activity"/>
    <property type="evidence" value="ECO:0007669"/>
    <property type="project" value="InterPro"/>
</dbReference>
<dbReference type="Proteomes" id="UP000325827">
    <property type="component" value="Unassembled WGS sequence"/>
</dbReference>
<sequence>MHTTPEPQQSGNSFGFTAWRGHSHVMSAPHAHNDIEVNYCASPLTYESGGLTSTIPAGVPCAFWGAKPHQLIDITSTSPLAYITIPLAQFMRWNVPTASKSRLLQGELLLAPSDELPDALAERFDHWSGDLHSGDELRARATALEIEAFLIRMTFGEWSATAATPDRSSISLSRAAEMATFISSHAHTPIRVPDVAASVHLHPNRAASIFKAVFGSSITTYLGQYRVAEAQRLLLTTEMSSAAIGHHAGFQSASSFHAAFAAVCGTSPAQWRRQHRTPVSATIA</sequence>
<dbReference type="SMART" id="SM00342">
    <property type="entry name" value="HTH_ARAC"/>
    <property type="match status" value="1"/>
</dbReference>
<dbReference type="PANTHER" id="PTHR43280">
    <property type="entry name" value="ARAC-FAMILY TRANSCRIPTIONAL REGULATOR"/>
    <property type="match status" value="1"/>
</dbReference>
<comment type="caution">
    <text evidence="5">The sequence shown here is derived from an EMBL/GenBank/DDBJ whole genome shotgun (WGS) entry which is preliminary data.</text>
</comment>
<keyword evidence="3" id="KW-0804">Transcription</keyword>
<dbReference type="EMBL" id="VYSA01000002">
    <property type="protein sequence ID" value="KAA9108444.1"/>
    <property type="molecule type" value="Genomic_DNA"/>
</dbReference>
<dbReference type="PROSITE" id="PS01124">
    <property type="entry name" value="HTH_ARAC_FAMILY_2"/>
    <property type="match status" value="1"/>
</dbReference>
<dbReference type="InterPro" id="IPR009057">
    <property type="entry name" value="Homeodomain-like_sf"/>
</dbReference>
<evidence type="ECO:0000313" key="5">
    <source>
        <dbReference type="EMBL" id="KAA9108444.1"/>
    </source>
</evidence>
<dbReference type="GO" id="GO:0043565">
    <property type="term" value="F:sequence-specific DNA binding"/>
    <property type="evidence" value="ECO:0007669"/>
    <property type="project" value="InterPro"/>
</dbReference>
<evidence type="ECO:0000256" key="1">
    <source>
        <dbReference type="ARBA" id="ARBA00023015"/>
    </source>
</evidence>
<evidence type="ECO:0000313" key="6">
    <source>
        <dbReference type="Proteomes" id="UP000325827"/>
    </source>
</evidence>
<dbReference type="Pfam" id="PF12833">
    <property type="entry name" value="HTH_18"/>
    <property type="match status" value="1"/>
</dbReference>